<comment type="caution">
    <text evidence="1">The sequence shown here is derived from an EMBL/GenBank/DDBJ whole genome shotgun (WGS) entry which is preliminary data.</text>
</comment>
<name>A0ABT1FRA6_9BACT</name>
<dbReference type="InterPro" id="IPR010994">
    <property type="entry name" value="RuvA_2-like"/>
</dbReference>
<reference evidence="1 2" key="1">
    <citation type="submission" date="2022-06" db="EMBL/GenBank/DDBJ databases">
        <title>Runella sp. S5 genome sequencing.</title>
        <authorList>
            <person name="Park S."/>
        </authorList>
    </citation>
    <scope>NUCLEOTIDE SEQUENCE [LARGE SCALE GENOMIC DNA]</scope>
    <source>
        <strain evidence="1 2">S5</strain>
    </source>
</reference>
<evidence type="ECO:0000313" key="2">
    <source>
        <dbReference type="Proteomes" id="UP001204772"/>
    </source>
</evidence>
<dbReference type="EMBL" id="JAMZEL010000007">
    <property type="protein sequence ID" value="MCP1384294.1"/>
    <property type="molecule type" value="Genomic_DNA"/>
</dbReference>
<dbReference type="SUPFAM" id="SSF47781">
    <property type="entry name" value="RuvA domain 2-like"/>
    <property type="match status" value="1"/>
</dbReference>
<proteinExistence type="predicted"/>
<organism evidence="1 2">
    <name type="scientific">Runella salmonicolor</name>
    <dbReference type="NCBI Taxonomy" id="2950278"/>
    <lineage>
        <taxon>Bacteria</taxon>
        <taxon>Pseudomonadati</taxon>
        <taxon>Bacteroidota</taxon>
        <taxon>Cytophagia</taxon>
        <taxon>Cytophagales</taxon>
        <taxon>Spirosomataceae</taxon>
        <taxon>Runella</taxon>
    </lineage>
</organism>
<gene>
    <name evidence="1" type="ORF">NCI00_17760</name>
</gene>
<protein>
    <submittedName>
        <fullName evidence="1">Helix-hairpin-helix domain-containing protein</fullName>
    </submittedName>
</protein>
<dbReference type="Proteomes" id="UP001204772">
    <property type="component" value="Unassembled WGS sequence"/>
</dbReference>
<accession>A0ABT1FRA6</accession>
<keyword evidence="2" id="KW-1185">Reference proteome</keyword>
<dbReference type="RefSeq" id="WP_253529719.1">
    <property type="nucleotide sequence ID" value="NZ_JAMZEL010000007.1"/>
</dbReference>
<evidence type="ECO:0000313" key="1">
    <source>
        <dbReference type="EMBL" id="MCP1384294.1"/>
    </source>
</evidence>
<sequence>MPIVSILFFTYSTSQTHAQEFRRREIDPNSVVQNLLPIQSEDLNYNEVYENLIQLYTTPLDLNTCTRDDLSSTYLLNERQINSFFAYREQLGKLVSIYELQAIPTFDLPTIYKILPFVTVIPDNKLLWNDLTNPTDHYLLIRTEQSLEQKRGFTNDVPISRDGVPQRFEGSSTQWYARYRYSKSRNFSLGFTLEKDEGEAFRWQPSQHRYGPDFISFHAQIQNRGRIKNLVVGDYQLQIGQGLIFSAGFSLGKGMETVYTIRRPTTGARPYSSVTESGFFRGTSFTYTLTKRLQLTALYSRVRRSGSVSISNDLTGEEVISTLQTDGLHRIPNELAIRANVVEQNAGAHLLYQFPRGEIGGTMLFTHFSQPLQRAVAVRNEYEFKGIQNLLTGVHGNYLWHNYNLFAEVARSQSGGVGAVAGLLASISKRWDATFLFRHFDKNFHSFYSNAFSESSRNSNETGVYIGGKYTIHKKLKAGAYVDVYRFPWFRYLVDKKPTYGYDFLVQGTWTPSKKWAFYAIYRQEQKEHNIASKLSKQKFVTNTNRHQLILNTEYNASKIWSFRTRLQGSTFAYKDFKVDKGWMMLQEINADFGKISALLRLSIYNTDSYDSRQYAVERDVLYAVSMPAYYDYGFRNFLLIRYTPHARTDIWIRFARTDMPNQKTLSSYVDEIDASHRSELKLQVRHRF</sequence>